<reference evidence="4 5" key="1">
    <citation type="journal article" date="2021" name="PeerJ">
        <title>Analysis of 44 Vibrio anguillarum genomes reveals high genetic diversity.</title>
        <authorList>
            <person name="Hansen M.J."/>
            <person name="Dalsgaard I."/>
        </authorList>
    </citation>
    <scope>NUCLEOTIDE SEQUENCE [LARGE SCALE GENOMIC DNA]</scope>
    <source>
        <strain evidence="4 5">17-16730-2A</strain>
    </source>
</reference>
<dbReference type="Proteomes" id="UP000722957">
    <property type="component" value="Unassembled WGS sequence"/>
</dbReference>
<dbReference type="PANTHER" id="PTHR43775:SF37">
    <property type="entry name" value="SI:DKEY-61P9.11"/>
    <property type="match status" value="1"/>
</dbReference>
<organism evidence="4 5">
    <name type="scientific">Vibrio anguillarum</name>
    <name type="common">Listonella anguillarum</name>
    <dbReference type="NCBI Taxonomy" id="55601"/>
    <lineage>
        <taxon>Bacteria</taxon>
        <taxon>Pseudomonadati</taxon>
        <taxon>Pseudomonadota</taxon>
        <taxon>Gammaproteobacteria</taxon>
        <taxon>Vibrionales</taxon>
        <taxon>Vibrionaceae</taxon>
        <taxon>Vibrio</taxon>
    </lineage>
</organism>
<dbReference type="SMART" id="SM00825">
    <property type="entry name" value="PKS_KS"/>
    <property type="match status" value="1"/>
</dbReference>
<dbReference type="RefSeq" id="WP_268843123.1">
    <property type="nucleotide sequence ID" value="NZ_RDOM01000389.1"/>
</dbReference>
<feature type="non-terminal residue" evidence="4">
    <location>
        <position position="156"/>
    </location>
</feature>
<dbReference type="InterPro" id="IPR050091">
    <property type="entry name" value="PKS_NRPS_Biosynth_Enz"/>
</dbReference>
<evidence type="ECO:0000256" key="1">
    <source>
        <dbReference type="ARBA" id="ARBA00022450"/>
    </source>
</evidence>
<dbReference type="AlphaFoldDB" id="A0ABD4KVF1"/>
<evidence type="ECO:0000313" key="4">
    <source>
        <dbReference type="EMBL" id="MBF4274583.1"/>
    </source>
</evidence>
<evidence type="ECO:0000313" key="5">
    <source>
        <dbReference type="Proteomes" id="UP000722957"/>
    </source>
</evidence>
<dbReference type="PANTHER" id="PTHR43775">
    <property type="entry name" value="FATTY ACID SYNTHASE"/>
    <property type="match status" value="1"/>
</dbReference>
<dbReference type="InterPro" id="IPR020841">
    <property type="entry name" value="PKS_Beta-ketoAc_synthase_dom"/>
</dbReference>
<gene>
    <name evidence="4" type="ORF">EAY07_21775</name>
</gene>
<keyword evidence="1" id="KW-0596">Phosphopantetheine</keyword>
<accession>A0ABD4KVF1</accession>
<comment type="caution">
    <text evidence="4">The sequence shown here is derived from an EMBL/GenBank/DDBJ whole genome shotgun (WGS) entry which is preliminary data.</text>
</comment>
<dbReference type="SUPFAM" id="SSF53901">
    <property type="entry name" value="Thiolase-like"/>
    <property type="match status" value="1"/>
</dbReference>
<protein>
    <recommendedName>
        <fullName evidence="3">Ketosynthase family 3 (KS3) domain-containing protein</fullName>
    </recommendedName>
</protein>
<name>A0ABD4KVF1_VIBAN</name>
<dbReference type="EMBL" id="RDOM01000389">
    <property type="protein sequence ID" value="MBF4274583.1"/>
    <property type="molecule type" value="Genomic_DNA"/>
</dbReference>
<proteinExistence type="predicted"/>
<keyword evidence="2" id="KW-0597">Phosphoprotein</keyword>
<dbReference type="InterPro" id="IPR016039">
    <property type="entry name" value="Thiolase-like"/>
</dbReference>
<evidence type="ECO:0000259" key="3">
    <source>
        <dbReference type="PROSITE" id="PS52004"/>
    </source>
</evidence>
<dbReference type="Gene3D" id="3.40.47.10">
    <property type="match status" value="1"/>
</dbReference>
<dbReference type="PROSITE" id="PS52004">
    <property type="entry name" value="KS3_2"/>
    <property type="match status" value="1"/>
</dbReference>
<feature type="domain" description="Ketosynthase family 3 (KS3)" evidence="3">
    <location>
        <begin position="11"/>
        <end position="156"/>
    </location>
</feature>
<sequence>MNTLDPCFGNSDPIAVIGLACRFPKAPNAEQFWHNLVNGISGQSYFSEQELQTAGITTSLSAQENFVPSGAIIDNPDYFDASLFGYSPTEALSIDPQQRLFLQIVWHALEDAGYAPNAIQSKTGVFGSIRTSTYPSFADFDVTQVGQVKGLQALLG</sequence>
<evidence type="ECO:0000256" key="2">
    <source>
        <dbReference type="ARBA" id="ARBA00022553"/>
    </source>
</evidence>
<dbReference type="Pfam" id="PF00109">
    <property type="entry name" value="ketoacyl-synt"/>
    <property type="match status" value="1"/>
</dbReference>
<dbReference type="InterPro" id="IPR014030">
    <property type="entry name" value="Ketoacyl_synth_N"/>
</dbReference>